<evidence type="ECO:0000313" key="1">
    <source>
        <dbReference type="EMBL" id="GAA1992646.1"/>
    </source>
</evidence>
<keyword evidence="2" id="KW-1185">Reference proteome</keyword>
<dbReference type="RefSeq" id="WP_344431678.1">
    <property type="nucleotide sequence ID" value="NZ_BAAANN010000066.1"/>
</dbReference>
<dbReference type="SUPFAM" id="SSF52374">
    <property type="entry name" value="Nucleotidylyl transferase"/>
    <property type="match status" value="1"/>
</dbReference>
<proteinExistence type="predicted"/>
<protein>
    <submittedName>
        <fullName evidence="1">Uncharacterized protein</fullName>
    </submittedName>
</protein>
<dbReference type="Proteomes" id="UP001501116">
    <property type="component" value="Unassembled WGS sequence"/>
</dbReference>
<dbReference type="EMBL" id="BAAANN010000066">
    <property type="protein sequence ID" value="GAA1992646.1"/>
    <property type="molecule type" value="Genomic_DNA"/>
</dbReference>
<evidence type="ECO:0000313" key="2">
    <source>
        <dbReference type="Proteomes" id="UP001501116"/>
    </source>
</evidence>
<accession>A0ABN2SWB1</accession>
<gene>
    <name evidence="1" type="ORF">GCM10009754_84620</name>
</gene>
<organism evidence="1 2">
    <name type="scientific">Amycolatopsis minnesotensis</name>
    <dbReference type="NCBI Taxonomy" id="337894"/>
    <lineage>
        <taxon>Bacteria</taxon>
        <taxon>Bacillati</taxon>
        <taxon>Actinomycetota</taxon>
        <taxon>Actinomycetes</taxon>
        <taxon>Pseudonocardiales</taxon>
        <taxon>Pseudonocardiaceae</taxon>
        <taxon>Amycolatopsis</taxon>
    </lineage>
</organism>
<sequence length="382" mass="41770">MPATPPSPAAPELIFAPVGIAHLTHDNTDLLRAAARDKQRLRVTTAAQLNGTPHIGTVVTVLSVFAVAARAADVLDLPTTVIFDALDNAPAEQIDIDGETYTRTVGDLIDTGHLDRADRVSGFERLLRWAAARSRVRYEFRPYSIYQALPPVRACLHAMASRLEDFRSIVAPADGIVRIRPRCPQCRLMEKSAKNLSIIAGDGVVHLDSPCPVHGRYRETIDITGSDGWYDANTPVRSIQKGFLLSAERDLYQACSVSVDGADWGGAWHAHVLAPALATLGIPAADWPVSVFTPLVLDRSGGKLSKSLYVRYGAAYADLPEAFLNLEVLLDQHGDNALDAIWTEVTRWTAEPRRLHRSYTVDYLANLIRTPASDPVLDQRSA</sequence>
<comment type="caution">
    <text evidence="1">The sequence shown here is derived from an EMBL/GenBank/DDBJ whole genome shotgun (WGS) entry which is preliminary data.</text>
</comment>
<reference evidence="1 2" key="1">
    <citation type="journal article" date="2019" name="Int. J. Syst. Evol. Microbiol.">
        <title>The Global Catalogue of Microorganisms (GCM) 10K type strain sequencing project: providing services to taxonomists for standard genome sequencing and annotation.</title>
        <authorList>
            <consortium name="The Broad Institute Genomics Platform"/>
            <consortium name="The Broad Institute Genome Sequencing Center for Infectious Disease"/>
            <person name="Wu L."/>
            <person name="Ma J."/>
        </authorList>
    </citation>
    <scope>NUCLEOTIDE SEQUENCE [LARGE SCALE GENOMIC DNA]</scope>
    <source>
        <strain evidence="1 2">JCM 14545</strain>
    </source>
</reference>
<name>A0ABN2SWB1_9PSEU</name>